<feature type="compositionally biased region" description="Low complexity" evidence="1">
    <location>
        <begin position="319"/>
        <end position="336"/>
    </location>
</feature>
<proteinExistence type="predicted"/>
<evidence type="ECO:0000256" key="1">
    <source>
        <dbReference type="SAM" id="MobiDB-lite"/>
    </source>
</evidence>
<evidence type="ECO:0008006" key="4">
    <source>
        <dbReference type="Google" id="ProtNLM"/>
    </source>
</evidence>
<feature type="compositionally biased region" description="Low complexity" evidence="1">
    <location>
        <begin position="291"/>
        <end position="303"/>
    </location>
</feature>
<accession>A0ABQ9VTT4</accession>
<keyword evidence="3" id="KW-1185">Reference proteome</keyword>
<feature type="compositionally biased region" description="Basic and acidic residues" evidence="1">
    <location>
        <begin position="65"/>
        <end position="141"/>
    </location>
</feature>
<feature type="compositionally biased region" description="Basic residues" evidence="1">
    <location>
        <begin position="180"/>
        <end position="194"/>
    </location>
</feature>
<name>A0ABQ9VTT4_SAGOE</name>
<protein>
    <recommendedName>
        <fullName evidence="4">Zinc finger CCCH domain-containing protein 13</fullName>
    </recommendedName>
</protein>
<reference evidence="2 3" key="1">
    <citation type="submission" date="2023-05" db="EMBL/GenBank/DDBJ databases">
        <title>B98-5 Cell Line De Novo Hybrid Assembly: An Optical Mapping Approach.</title>
        <authorList>
            <person name="Kananen K."/>
            <person name="Auerbach J.A."/>
            <person name="Kautto E."/>
            <person name="Blachly J.S."/>
        </authorList>
    </citation>
    <scope>NUCLEOTIDE SEQUENCE [LARGE SCALE GENOMIC DNA]</scope>
    <source>
        <strain evidence="2">B95-8</strain>
        <tissue evidence="2">Cell line</tissue>
    </source>
</reference>
<feature type="compositionally biased region" description="Basic and acidic residues" evidence="1">
    <location>
        <begin position="659"/>
        <end position="674"/>
    </location>
</feature>
<feature type="region of interest" description="Disordered" evidence="1">
    <location>
        <begin position="1"/>
        <end position="303"/>
    </location>
</feature>
<feature type="compositionally biased region" description="Low complexity" evidence="1">
    <location>
        <begin position="268"/>
        <end position="283"/>
    </location>
</feature>
<sequence>MHYIHSVKRYRNEGSPSPRQSPKRRREHSPDSDAYNSGDDNNDKHRLLSQVVRPQESRSLSPLHLTEDRQGRWKEEDRKPERKESSRRYEEQEVKEKVSSIDKQREQAEILENSRMRAQDIIGHHQSEDREASDRAHDENKKKAKIQKKPIKKKKEDDIGIERGNLDTTSEDGQVFSPKKGQKKKSIEKKRKKSKGDSDISDEEAAQQSKKKRGPRTPPITSKEELVEICNGKNGVVEDPQKKEDTAFSDWSDEDVPDRTEVTEEHAAAAATPGSTPSPLSSLLPPPPPVAAATTAPTPATPATAAAAAATAFSTSAISISTSAAPTNTTNNTFASEDSHRKCHRTRVEKVEAPHMTTEDASHRKPVDQKRSSSLGSNRSNRSHTSGRLRSPSNDSAHRSGDDQSGRKRVLHSGSRDREKTKSLEITGERKSRIDQLKRGEPSRSTSSDRQDSRSHSSRRSSPESDRQVHSRSGSFDSRDRLQERDRYEHDRERERERRDTRQREWDRDADKDWPRNRDRDRLRERERERERDKRRDLDRERERLISDSVERDRDRDRDRTFESSQIESVKRCEAKLEAEHERDLEGTSRDTVALEKERMDKDLGSVQGFEDINKSERTESLEGDDESKLDDAHSLGSGAGEGYEPISDDELDEILAGDAEKREDQQDEEKMPDPLDVIDVDWSGLMPKHPKEPREPGAALLKFTPGAVMLRVGISKKLAGSELFAKVEETCQRLLEKPKDIYPNAAKNKDANKQKIVLMNNFQERA</sequence>
<feature type="compositionally biased region" description="Basic and acidic residues" evidence="1">
    <location>
        <begin position="396"/>
        <end position="406"/>
    </location>
</feature>
<feature type="compositionally biased region" description="Basic and acidic residues" evidence="1">
    <location>
        <begin position="154"/>
        <end position="165"/>
    </location>
</feature>
<dbReference type="InterPro" id="IPR052824">
    <property type="entry name" value="m6A_RNA_Methylation_Regulator"/>
</dbReference>
<feature type="region of interest" description="Disordered" evidence="1">
    <location>
        <begin position="319"/>
        <end position="698"/>
    </location>
</feature>
<feature type="compositionally biased region" description="Basic residues" evidence="1">
    <location>
        <begin position="142"/>
        <end position="153"/>
    </location>
</feature>
<feature type="compositionally biased region" description="Acidic residues" evidence="1">
    <location>
        <begin position="647"/>
        <end position="656"/>
    </location>
</feature>
<feature type="compositionally biased region" description="Basic and acidic residues" evidence="1">
    <location>
        <begin position="612"/>
        <end position="621"/>
    </location>
</feature>
<dbReference type="EMBL" id="JASSZA010000005">
    <property type="protein sequence ID" value="KAK2112826.1"/>
    <property type="molecule type" value="Genomic_DNA"/>
</dbReference>
<feature type="compositionally biased region" description="Basic and acidic residues" evidence="1">
    <location>
        <begin position="414"/>
        <end position="469"/>
    </location>
</feature>
<gene>
    <name evidence="2" type="ORF">P7K49_012573</name>
</gene>
<evidence type="ECO:0000313" key="2">
    <source>
        <dbReference type="EMBL" id="KAK2112826.1"/>
    </source>
</evidence>
<feature type="compositionally biased region" description="Basic and acidic residues" evidence="1">
    <location>
        <begin position="477"/>
        <end position="562"/>
    </location>
</feature>
<feature type="compositionally biased region" description="Basic and acidic residues" evidence="1">
    <location>
        <begin position="569"/>
        <end position="604"/>
    </location>
</feature>
<dbReference type="Proteomes" id="UP001266305">
    <property type="component" value="Unassembled WGS sequence"/>
</dbReference>
<organism evidence="2 3">
    <name type="scientific">Saguinus oedipus</name>
    <name type="common">Cotton-top tamarin</name>
    <name type="synonym">Oedipomidas oedipus</name>
    <dbReference type="NCBI Taxonomy" id="9490"/>
    <lineage>
        <taxon>Eukaryota</taxon>
        <taxon>Metazoa</taxon>
        <taxon>Chordata</taxon>
        <taxon>Craniata</taxon>
        <taxon>Vertebrata</taxon>
        <taxon>Euteleostomi</taxon>
        <taxon>Mammalia</taxon>
        <taxon>Eutheria</taxon>
        <taxon>Euarchontoglires</taxon>
        <taxon>Primates</taxon>
        <taxon>Haplorrhini</taxon>
        <taxon>Platyrrhini</taxon>
        <taxon>Cebidae</taxon>
        <taxon>Callitrichinae</taxon>
        <taxon>Saguinus</taxon>
    </lineage>
</organism>
<dbReference type="PANTHER" id="PTHR13585">
    <property type="entry name" value="CHASCON, ISOFORM D-RELATED"/>
    <property type="match status" value="1"/>
</dbReference>
<evidence type="ECO:0000313" key="3">
    <source>
        <dbReference type="Proteomes" id="UP001266305"/>
    </source>
</evidence>
<feature type="compositionally biased region" description="Basic and acidic residues" evidence="1">
    <location>
        <begin position="346"/>
        <end position="371"/>
    </location>
</feature>
<dbReference type="PANTHER" id="PTHR13585:SF19">
    <property type="entry name" value="ZINC FINGER CCCH DOMAIN-CONTAINING PROTEIN 13"/>
    <property type="match status" value="1"/>
</dbReference>
<comment type="caution">
    <text evidence="2">The sequence shown here is derived from an EMBL/GenBank/DDBJ whole genome shotgun (WGS) entry which is preliminary data.</text>
</comment>
<feature type="compositionally biased region" description="Basic and acidic residues" evidence="1">
    <location>
        <begin position="257"/>
        <end position="267"/>
    </location>
</feature>